<proteinExistence type="inferred from homology"/>
<dbReference type="AlphaFoldDB" id="A0A9Q0FFK0"/>
<evidence type="ECO:0000259" key="7">
    <source>
        <dbReference type="Pfam" id="PF24842"/>
    </source>
</evidence>
<dbReference type="OrthoDB" id="422728at2759"/>
<dbReference type="Gene3D" id="2.40.40.50">
    <property type="entry name" value="Ubiquitin fusion degradation protein UFD1, N-terminal domain"/>
    <property type="match status" value="1"/>
</dbReference>
<evidence type="ECO:0000256" key="1">
    <source>
        <dbReference type="ARBA" id="ARBA00006043"/>
    </source>
</evidence>
<comment type="caution">
    <text evidence="8">The sequence shown here is derived from an EMBL/GenBank/DDBJ whole genome shotgun (WGS) entry which is preliminary data.</text>
</comment>
<evidence type="ECO:0000256" key="4">
    <source>
        <dbReference type="ARBA" id="ARBA00022840"/>
    </source>
</evidence>
<dbReference type="GO" id="GO:0005524">
    <property type="term" value="F:ATP binding"/>
    <property type="evidence" value="ECO:0007669"/>
    <property type="project" value="UniProtKB-KW"/>
</dbReference>
<feature type="compositionally biased region" description="Basic and acidic residues" evidence="5">
    <location>
        <begin position="358"/>
        <end position="379"/>
    </location>
</feature>
<dbReference type="PANTHER" id="PTHR12555">
    <property type="entry name" value="UBIQUITIN FUSION DEGRADATON PROTEIN 1"/>
    <property type="match status" value="1"/>
</dbReference>
<dbReference type="InterPro" id="IPR004854">
    <property type="entry name" value="Ufd1-like"/>
</dbReference>
<dbReference type="Pfam" id="PF24842">
    <property type="entry name" value="UFD1_N2"/>
    <property type="match status" value="1"/>
</dbReference>
<dbReference type="GO" id="GO:0006511">
    <property type="term" value="P:ubiquitin-dependent protein catabolic process"/>
    <property type="evidence" value="ECO:0007669"/>
    <property type="project" value="InterPro"/>
</dbReference>
<dbReference type="InterPro" id="IPR055418">
    <property type="entry name" value="UFD1_N2"/>
</dbReference>
<sequence length="459" mass="52343">MSPCHPCHALTRLFKFFTKKPKKLAERLQPDKACSHDDPSSGKEEESVKSIYQPPSIDQVVGDTDNNNVVDSETCDEYVNQLAEVLGPDFLEDLETQDHEDDDDRSYFSDYVGDDYIDDEYYPEPIQQDYNNNNNDNPWEPIPPHDYNINNDHPWEPIHENDQIQDDDDDDHALNFEGQLFCYSLAYSDNKKSYLEDGNQILMPQSAINLFVGSRIDEGCPLLFEIQSLNRANSRISHCGVHEFTADEGTVNLPRWMMENLLLEEGDVVNIKSVRLEKGTYIKLQPYLTNFLGIPNIREVLEKSLINNFFCLTQGDVIKINHCGEDFLLNVIETQPSSAVSIVNTDCVVDFDVPLDYKEPEPAKEPEPKRAAEPLKQDKEEEAGINEKPKFVPFTGVGRRLADDSYSTRSGGLYSLQRDRITSDEMVASTTTNGKIPDKQNKTEQFKPFTGKKYSLQED</sequence>
<evidence type="ECO:0000313" key="8">
    <source>
        <dbReference type="EMBL" id="KAJ4830568.1"/>
    </source>
</evidence>
<comment type="similarity">
    <text evidence="1">Belongs to the UFD1 family.</text>
</comment>
<feature type="region of interest" description="Disordered" evidence="5">
    <location>
        <begin position="358"/>
        <end position="391"/>
    </location>
</feature>
<keyword evidence="4" id="KW-0067">ATP-binding</keyword>
<evidence type="ECO:0000256" key="2">
    <source>
        <dbReference type="ARBA" id="ARBA00022741"/>
    </source>
</evidence>
<accession>A0A9Q0FFK0</accession>
<keyword evidence="9" id="KW-1185">Reference proteome</keyword>
<evidence type="ECO:0000259" key="6">
    <source>
        <dbReference type="Pfam" id="PF03152"/>
    </source>
</evidence>
<dbReference type="EMBL" id="JAKUCV010005610">
    <property type="protein sequence ID" value="KAJ4830568.1"/>
    <property type="molecule type" value="Genomic_DNA"/>
</dbReference>
<evidence type="ECO:0000256" key="5">
    <source>
        <dbReference type="SAM" id="MobiDB-lite"/>
    </source>
</evidence>
<feature type="compositionally biased region" description="Low complexity" evidence="5">
    <location>
        <begin position="58"/>
        <end position="71"/>
    </location>
</feature>
<feature type="region of interest" description="Disordered" evidence="5">
    <location>
        <begin position="403"/>
        <end position="459"/>
    </location>
</feature>
<dbReference type="InterPro" id="IPR055417">
    <property type="entry name" value="UFD1_N1"/>
</dbReference>
<organism evidence="8 9">
    <name type="scientific">Turnera subulata</name>
    <dbReference type="NCBI Taxonomy" id="218843"/>
    <lineage>
        <taxon>Eukaryota</taxon>
        <taxon>Viridiplantae</taxon>
        <taxon>Streptophyta</taxon>
        <taxon>Embryophyta</taxon>
        <taxon>Tracheophyta</taxon>
        <taxon>Spermatophyta</taxon>
        <taxon>Magnoliopsida</taxon>
        <taxon>eudicotyledons</taxon>
        <taxon>Gunneridae</taxon>
        <taxon>Pentapetalae</taxon>
        <taxon>rosids</taxon>
        <taxon>fabids</taxon>
        <taxon>Malpighiales</taxon>
        <taxon>Passifloraceae</taxon>
        <taxon>Turnera</taxon>
    </lineage>
</organism>
<feature type="compositionally biased region" description="Basic and acidic residues" evidence="5">
    <location>
        <begin position="436"/>
        <end position="445"/>
    </location>
</feature>
<feature type="compositionally biased region" description="Basic and acidic residues" evidence="5">
    <location>
        <begin position="25"/>
        <end position="48"/>
    </location>
</feature>
<evidence type="ECO:0000313" key="9">
    <source>
        <dbReference type="Proteomes" id="UP001141552"/>
    </source>
</evidence>
<dbReference type="Gene3D" id="3.10.330.10">
    <property type="match status" value="1"/>
</dbReference>
<evidence type="ECO:0000256" key="3">
    <source>
        <dbReference type="ARBA" id="ARBA00022786"/>
    </source>
</evidence>
<name>A0A9Q0FFK0_9ROSI</name>
<reference evidence="8" key="1">
    <citation type="submission" date="2022-02" db="EMBL/GenBank/DDBJ databases">
        <authorList>
            <person name="Henning P.M."/>
            <person name="McCubbin A.G."/>
            <person name="Shore J.S."/>
        </authorList>
    </citation>
    <scope>NUCLEOTIDE SEQUENCE</scope>
    <source>
        <strain evidence="8">F60SS</strain>
        <tissue evidence="8">Leaves</tissue>
    </source>
</reference>
<reference evidence="8" key="2">
    <citation type="journal article" date="2023" name="Plants (Basel)">
        <title>Annotation of the Turnera subulata (Passifloraceae) Draft Genome Reveals the S-Locus Evolved after the Divergence of Turneroideae from Passifloroideae in a Stepwise Manner.</title>
        <authorList>
            <person name="Henning P.M."/>
            <person name="Roalson E.H."/>
            <person name="Mir W."/>
            <person name="McCubbin A.G."/>
            <person name="Shore J.S."/>
        </authorList>
    </citation>
    <scope>NUCLEOTIDE SEQUENCE</scope>
    <source>
        <strain evidence="8">F60SS</strain>
    </source>
</reference>
<dbReference type="InterPro" id="IPR029067">
    <property type="entry name" value="CDC48_domain_2-like_sf"/>
</dbReference>
<dbReference type="Proteomes" id="UP001141552">
    <property type="component" value="Unassembled WGS sequence"/>
</dbReference>
<protein>
    <submittedName>
        <fullName evidence="8">Uncharacterized protein</fullName>
    </submittedName>
</protein>
<keyword evidence="2" id="KW-0547">Nucleotide-binding</keyword>
<dbReference type="SUPFAM" id="SSF54585">
    <property type="entry name" value="Cdc48 domain 2-like"/>
    <property type="match status" value="1"/>
</dbReference>
<feature type="domain" description="Ubiquitin fusion degradation protein UFD1 N-terminal subdomain 2" evidence="7">
    <location>
        <begin position="278"/>
        <end position="353"/>
    </location>
</feature>
<keyword evidence="3" id="KW-0833">Ubl conjugation pathway</keyword>
<dbReference type="GO" id="GO:0034098">
    <property type="term" value="C:VCP-NPL4-UFD1 AAA ATPase complex"/>
    <property type="evidence" value="ECO:0007669"/>
    <property type="project" value="TreeGrafter"/>
</dbReference>
<dbReference type="GO" id="GO:0036503">
    <property type="term" value="P:ERAD pathway"/>
    <property type="evidence" value="ECO:0007669"/>
    <property type="project" value="TreeGrafter"/>
</dbReference>
<feature type="domain" description="Ubiquitin fusion degradation protein UFD1 N-terminal subdomain 1" evidence="6">
    <location>
        <begin position="177"/>
        <end position="276"/>
    </location>
</feature>
<dbReference type="InterPro" id="IPR042299">
    <property type="entry name" value="Ufd1-like_Nn"/>
</dbReference>
<gene>
    <name evidence="8" type="ORF">Tsubulata_017022</name>
</gene>
<feature type="region of interest" description="Disordered" evidence="5">
    <location>
        <begin position="25"/>
        <end position="71"/>
    </location>
</feature>
<dbReference type="Pfam" id="PF03152">
    <property type="entry name" value="UFD1_N1"/>
    <property type="match status" value="1"/>
</dbReference>
<dbReference type="PANTHER" id="PTHR12555:SF13">
    <property type="entry name" value="UBIQUITIN RECOGNITION FACTOR IN ER-ASSOCIATED DEGRADATION PROTEIN 1"/>
    <property type="match status" value="1"/>
</dbReference>
<dbReference type="GO" id="GO:0031593">
    <property type="term" value="F:polyubiquitin modification-dependent protein binding"/>
    <property type="evidence" value="ECO:0007669"/>
    <property type="project" value="TreeGrafter"/>
</dbReference>